<evidence type="ECO:0000313" key="2">
    <source>
        <dbReference type="EMBL" id="ABM37810.1"/>
    </source>
</evidence>
<organism evidence="2 3">
    <name type="scientific">Polaromonas naphthalenivorans (strain CJ2)</name>
    <dbReference type="NCBI Taxonomy" id="365044"/>
    <lineage>
        <taxon>Bacteria</taxon>
        <taxon>Pseudomonadati</taxon>
        <taxon>Pseudomonadota</taxon>
        <taxon>Betaproteobacteria</taxon>
        <taxon>Burkholderiales</taxon>
        <taxon>Comamonadaceae</taxon>
        <taxon>Polaromonas</taxon>
    </lineage>
</organism>
<protein>
    <submittedName>
        <fullName evidence="2">Uncharacterized protein</fullName>
    </submittedName>
</protein>
<name>A1VQ82_POLNA</name>
<dbReference type="eggNOG" id="COG4643">
    <property type="taxonomic scope" value="Bacteria"/>
</dbReference>
<feature type="region of interest" description="Disordered" evidence="1">
    <location>
        <begin position="197"/>
        <end position="222"/>
    </location>
</feature>
<dbReference type="KEGG" id="pna:Pnap_2506"/>
<dbReference type="HOGENOM" id="CLU_546115_0_0_4"/>
<gene>
    <name evidence="2" type="ordered locus">Pnap_2506</name>
</gene>
<dbReference type="CDD" id="cd01029">
    <property type="entry name" value="TOPRIM_primases"/>
    <property type="match status" value="1"/>
</dbReference>
<dbReference type="STRING" id="365044.Pnap_2506"/>
<feature type="compositionally biased region" description="Low complexity" evidence="1">
    <location>
        <begin position="203"/>
        <end position="215"/>
    </location>
</feature>
<dbReference type="Gene3D" id="3.40.1360.10">
    <property type="match status" value="1"/>
</dbReference>
<dbReference type="OrthoDB" id="9146359at2"/>
<keyword evidence="3" id="KW-1185">Reference proteome</keyword>
<dbReference type="InterPro" id="IPR034154">
    <property type="entry name" value="TOPRIM_DnaG/twinkle"/>
</dbReference>
<reference evidence="3" key="1">
    <citation type="journal article" date="2009" name="Environ. Microbiol.">
        <title>The genome of Polaromonas naphthalenivorans strain CJ2, isolated from coal tar-contaminated sediment, reveals physiological and metabolic versatility and evolution through extensive horizontal gene transfer.</title>
        <authorList>
            <person name="Yagi J.M."/>
            <person name="Sims D."/>
            <person name="Brettin T."/>
            <person name="Bruce D."/>
            <person name="Madsen E.L."/>
        </authorList>
    </citation>
    <scope>NUCLEOTIDE SEQUENCE [LARGE SCALE GENOMIC DNA]</scope>
    <source>
        <strain evidence="3">CJ2</strain>
    </source>
</reference>
<evidence type="ECO:0000313" key="3">
    <source>
        <dbReference type="Proteomes" id="UP000000644"/>
    </source>
</evidence>
<sequence>MDSLQKTENYLVARGCDIHKVKDHLVEFRLPGETSRTPGGRLSLARDGTLKMWHRYAEKGLAAGEPWLPAGDIPIGDKSTPALRAHVDQLTVHQELAALIKVPKFSSVPGQLRSYDPEQVWRAADAALQAAGLIPSRLNGRYCDGSDQKPVYKLLVSNDGLATAFSFRGDIDLPAPWRVGRQTSDGKKTMFVTGRDLGLDGDLAPPRSSPALPRPVKTPEIHPADLDLNRDTIKSWMAAENPPADHRHLVKGNATLDGSQLRVYPGHHRYTGTMMVPMFRPDPMGRRDTVEVCGVHHLMPKLTFSTDKIMAKGSRTVGAFVPFPAPDSLMRAIVGDSLAPIQAWLAVADKTKPLVICEGVATGLAIQQSGAGNTLCALSSNNVMEVAKWVKNAGLFDSFPGVVIATDHDIGRDAAGRLKSSAIPRAFEAAKVTGFALAVPTATSQVGTDARDLLGEGGPQAVRDYIASAAPAADVEKARPDIFLSANVNQLSKEPEFER</sequence>
<dbReference type="RefSeq" id="WP_011801888.1">
    <property type="nucleotide sequence ID" value="NC_008781.1"/>
</dbReference>
<proteinExistence type="predicted"/>
<dbReference type="Proteomes" id="UP000000644">
    <property type="component" value="Chromosome"/>
</dbReference>
<evidence type="ECO:0000256" key="1">
    <source>
        <dbReference type="SAM" id="MobiDB-lite"/>
    </source>
</evidence>
<accession>A1VQ82</accession>
<dbReference type="AlphaFoldDB" id="A1VQ82"/>
<dbReference type="EMBL" id="CP000529">
    <property type="protein sequence ID" value="ABM37810.1"/>
    <property type="molecule type" value="Genomic_DNA"/>
</dbReference>